<keyword evidence="3" id="KW-0238">DNA-binding</keyword>
<evidence type="ECO:0000313" key="7">
    <source>
        <dbReference type="Proteomes" id="UP000295165"/>
    </source>
</evidence>
<dbReference type="InterPro" id="IPR051212">
    <property type="entry name" value="Type-I_RE_S_subunit"/>
</dbReference>
<proteinExistence type="inferred from homology"/>
<comment type="subunit">
    <text evidence="4">The methyltransferase is composed of M and S polypeptides.</text>
</comment>
<evidence type="ECO:0000259" key="5">
    <source>
        <dbReference type="Pfam" id="PF01420"/>
    </source>
</evidence>
<dbReference type="Pfam" id="PF01420">
    <property type="entry name" value="Methylase_S"/>
    <property type="match status" value="2"/>
</dbReference>
<dbReference type="Proteomes" id="UP000295165">
    <property type="component" value="Unassembled WGS sequence"/>
</dbReference>
<dbReference type="GO" id="GO:0003677">
    <property type="term" value="F:DNA binding"/>
    <property type="evidence" value="ECO:0007669"/>
    <property type="project" value="UniProtKB-KW"/>
</dbReference>
<evidence type="ECO:0000313" key="6">
    <source>
        <dbReference type="EMBL" id="TDZ51873.1"/>
    </source>
</evidence>
<accession>A0A4V3HVE7</accession>
<keyword evidence="7" id="KW-1185">Reference proteome</keyword>
<dbReference type="RefSeq" id="WP_134047819.1">
    <property type="nucleotide sequence ID" value="NZ_PECB01000003.1"/>
</dbReference>
<name>A0A4V3HVE7_9MYCO</name>
<sequence length="417" mass="46107">MRHVDALIAELAPNGVEFKALGDFTKLVRGNGMPKVDLTDAGVGAIHYGQIYTMYGAWATTTFSFVTPDTAAKLAKADPGDIIITNTSENLDDVGKAVAWLGDKQIVTGGHATIIKHDLEPKYLSYWFQSPAFYAQKRALATGTKVIDVSARQLAKVRIPVPPLEVQREIVRILDQFAELEVGLKAELEAELEARRRQYAYYRDSLLMAGEKDIAAWKPLGELYDPSSGLSKSASQFGFGQPFLSFKTVFNNQVIPPELSNLVNSTEAEQARYSIRAGDVFVTRTSEDLEGLGRSCAALRDYPRATFNGFTKRLRPKEAGAIEAQFAAYFFRSSLFKAQIARMAVLSTRISLNDDILLRVRIPAPPIQAQKRVIAILNKLDARSNELSVGLPGEVAVRRKQYEYYRDGLLTFDAATA</sequence>
<keyword evidence="2" id="KW-0680">Restriction system</keyword>
<feature type="domain" description="Type I restriction modification DNA specificity" evidence="5">
    <location>
        <begin position="13"/>
        <end position="193"/>
    </location>
</feature>
<dbReference type="Gene3D" id="3.90.220.20">
    <property type="entry name" value="DNA methylase specificity domains"/>
    <property type="match status" value="2"/>
</dbReference>
<dbReference type="SUPFAM" id="SSF116734">
    <property type="entry name" value="DNA methylase specificity domain"/>
    <property type="match status" value="2"/>
</dbReference>
<dbReference type="InterPro" id="IPR044946">
    <property type="entry name" value="Restrct_endonuc_typeI_TRD_sf"/>
</dbReference>
<evidence type="ECO:0000256" key="1">
    <source>
        <dbReference type="ARBA" id="ARBA00010923"/>
    </source>
</evidence>
<evidence type="ECO:0000256" key="3">
    <source>
        <dbReference type="ARBA" id="ARBA00023125"/>
    </source>
</evidence>
<reference evidence="6 7" key="1">
    <citation type="journal article" date="2019" name="Sci. Rep.">
        <title>Extended insight into the Mycobacterium chelonae-abscessus complex through whole genome sequencing of Mycobacterium salmoniphilum outbreak and Mycobacterium salmoniphilum-like strains.</title>
        <authorList>
            <person name="Behra P.R.K."/>
            <person name="Das S."/>
            <person name="Pettersson B.M.F."/>
            <person name="Shirreff L."/>
            <person name="DuCote T."/>
            <person name="Jacobsson K.G."/>
            <person name="Ennis D.G."/>
            <person name="Kirsebom L.A."/>
        </authorList>
    </citation>
    <scope>NUCLEOTIDE SEQUENCE [LARGE SCALE GENOMIC DNA]</scope>
    <source>
        <strain evidence="6 7">CCUG 63697</strain>
    </source>
</reference>
<dbReference type="PANTHER" id="PTHR43140:SF1">
    <property type="entry name" value="TYPE I RESTRICTION ENZYME ECOKI SPECIFICITY SUBUNIT"/>
    <property type="match status" value="1"/>
</dbReference>
<comment type="similarity">
    <text evidence="1">Belongs to the type-I restriction system S methylase family.</text>
</comment>
<dbReference type="PANTHER" id="PTHR43140">
    <property type="entry name" value="TYPE-1 RESTRICTION ENZYME ECOKI SPECIFICITY PROTEIN"/>
    <property type="match status" value="1"/>
</dbReference>
<feature type="domain" description="Type I restriction modification DNA specificity" evidence="5">
    <location>
        <begin position="243"/>
        <end position="392"/>
    </location>
</feature>
<dbReference type="AlphaFoldDB" id="A0A4V3HVE7"/>
<dbReference type="InterPro" id="IPR000055">
    <property type="entry name" value="Restrct_endonuc_typeI_TRD"/>
</dbReference>
<gene>
    <name evidence="6" type="ORF">CCUG63697_00343</name>
</gene>
<protein>
    <submittedName>
        <fullName evidence="6">Putative type-1 restriction enzyme specificity protein</fullName>
    </submittedName>
</protein>
<dbReference type="EMBL" id="PECC01000026">
    <property type="protein sequence ID" value="TDZ51873.1"/>
    <property type="molecule type" value="Genomic_DNA"/>
</dbReference>
<dbReference type="CDD" id="cd17268">
    <property type="entry name" value="RMtype1_S_Ara36733I_TRD1-CR1_like"/>
    <property type="match status" value="1"/>
</dbReference>
<comment type="caution">
    <text evidence="6">The sequence shown here is derived from an EMBL/GenBank/DDBJ whole genome shotgun (WGS) entry which is preliminary data.</text>
</comment>
<organism evidence="6 7">
    <name type="scientific">Mycobacteroides franklinii</name>
    <dbReference type="NCBI Taxonomy" id="948102"/>
    <lineage>
        <taxon>Bacteria</taxon>
        <taxon>Bacillati</taxon>
        <taxon>Actinomycetota</taxon>
        <taxon>Actinomycetes</taxon>
        <taxon>Mycobacteriales</taxon>
        <taxon>Mycobacteriaceae</taxon>
        <taxon>Mycobacteroides</taxon>
    </lineage>
</organism>
<evidence type="ECO:0000256" key="2">
    <source>
        <dbReference type="ARBA" id="ARBA00022747"/>
    </source>
</evidence>
<dbReference type="GO" id="GO:0009307">
    <property type="term" value="P:DNA restriction-modification system"/>
    <property type="evidence" value="ECO:0007669"/>
    <property type="project" value="UniProtKB-KW"/>
</dbReference>
<evidence type="ECO:0000256" key="4">
    <source>
        <dbReference type="ARBA" id="ARBA00038652"/>
    </source>
</evidence>